<proteinExistence type="inferred from homology"/>
<organism evidence="8 9">
    <name type="scientific">Plectosphaerella plurivora</name>
    <dbReference type="NCBI Taxonomy" id="936078"/>
    <lineage>
        <taxon>Eukaryota</taxon>
        <taxon>Fungi</taxon>
        <taxon>Dikarya</taxon>
        <taxon>Ascomycota</taxon>
        <taxon>Pezizomycotina</taxon>
        <taxon>Sordariomycetes</taxon>
        <taxon>Hypocreomycetidae</taxon>
        <taxon>Glomerellales</taxon>
        <taxon>Plectosphaerellaceae</taxon>
        <taxon>Plectosphaerella</taxon>
    </lineage>
</organism>
<evidence type="ECO:0000256" key="4">
    <source>
        <dbReference type="ARBA" id="ARBA00022840"/>
    </source>
</evidence>
<dbReference type="InterPro" id="IPR041679">
    <property type="entry name" value="DNA2/NAM7-like_C"/>
</dbReference>
<dbReference type="InterPro" id="IPR003593">
    <property type="entry name" value="AAA+_ATPase"/>
</dbReference>
<keyword evidence="4" id="KW-0067">ATP-binding</keyword>
<dbReference type="CDD" id="cd17936">
    <property type="entry name" value="EEXXEc_NFX1"/>
    <property type="match status" value="1"/>
</dbReference>
<evidence type="ECO:0000256" key="1">
    <source>
        <dbReference type="ARBA" id="ARBA00010378"/>
    </source>
</evidence>
<dbReference type="EMBL" id="JAGSXJ010000045">
    <property type="protein sequence ID" value="KAH6662622.1"/>
    <property type="molecule type" value="Genomic_DNA"/>
</dbReference>
<dbReference type="InterPro" id="IPR003959">
    <property type="entry name" value="ATPase_AAA_core"/>
</dbReference>
<sequence>MEQTRLKRLEHVFFTVVKGPKSIVLSRDAELFMEAARCRPSAKECLETIAANRCGLEAVRSSFRVSSSAEFISKNNIPFLSFMSVPEVKAVFEGKLLQKLVAMIVYPPTFWDAFVDMYVRKGFPGGEEDVQVFAWLCLEIVMHHDPEVIAIATGLVKTLEQHPLLAYTNPTIREYGYLIQKVMQLKATSGVQPTNLALETPGGRNDNDFANFRDISVYPTRDELASKLPPFYRRAAEVDNASPEDRPGIHLDNQFRLLREDMLAELREDLQRAFGKKGRGRNPSIYSNLCTYGLDTGDFHRTRAPSLLVSVGGGLEMLKDASASKRESILLDNKRIAPHKGFGALCKGQDVIGFAFIVRDTELLCKEVPVLGLQFPSTEILSKALVALMIPDDIRFIVVDTPVFAYEPILKRLKDILELPLQRELFRLPGEPERFEPSKFSTPFIHSAAGANGCKLQFGSSSFTLDKSQGDALAYALSSPLSVIQGPPGTGKSYIGALVAKILHRDPKSRILVLSFTNHALDQFLEDITKIGVDSKSLVRLGSKSSEVTARFSFDLLFKKSGSGQARDRSMLLAQSKHEMEHLRHEVEPFFQKVTERGITMMDILEYLEFSDDFALFWAAFQIPATDDGFETAGKHGQKMRPDHLIEKWASGQNAGWAHELLSPECRAIWSIHPEQRARHMDLWAKLVHEESLQNLQECLQRLEGAHKTVERVFTEARCDFIRTKRIIGCTTTGAAMYSNLIKAARPDYVLVEEAGEILEAHILTALHPQTKQLILIGDHKQLRPKVNNYALSVEKGDGYDLNKSLFERLILQGHPLKTLSKQHRMVPEISSLVREMTYPDLKDDDKTLTRPKIRGIVGRLVFINHDKAEVDANELKDRRDVGLTSSKSNKHEARMVLKMVKYLGQQGYKTDNIVVLTPYLGQLKLLKEILSQENDPWLNDLDNFEMIRADNYQGEESDIVIVSLTRSNNQGDIGFMKAPERLNVLLSRARNCLLMIGNMTTFMKSRQGRDLWVPFMELLKSKDALQDGLWVACEQHPEKRFLLASPKDFEAKCPDGGCTDPCRAKLSCGLHHCKRQCHRQSDHTSMKCDEILQKACEEKDHRYRVPCHERQKRCPNCLQEEEEIRRRAKRNLELEMECRARRSEYKKQLEKIQDEIAREKRIAQEEKEAEDHKKTLAMNEEELSTLRRTRARALVMKMARERQERKQAKDVLKTATTGSDPQNTKGPFSSTKNKDDNPSDSANSDWEHQKTHEHAQSKPLDMLMDMIGLEEVKLEFLRIKAAVDTAVRQGISPGNDRYSCVFLGNPGTGKTTVARIYAQFLTSMGVIPGQTFEEISGAKLASGGVPGCQKMLDKVLNDGGGVVFIDEAYQLASGNNAGGAAVLDFLLAECENLRGKCVFILAGYAKHMEAFFAHNEGFATRFPTQIKFGDYTDKELLRILGSNIENRWSNAMAVEDGHTGLFARIVAKRIGRGRGKEGFGNARAVENAFQTIYRRQAHRIQKARRAEKEEDDMLLTKEDLIGPEPSNALLKSEAWRELQKLIGLGSVKESLKAFVDTLKANYDRELKEEPIVKYSLNRVFLGNPGTGKTTIAKLYGQILVDLGMLSNGEVVVKNPSDFVAAVIGGSQKQTNSILASTVGKVLVIDEAYGLYGGNSFSSDPFKTDVIDTIVSVVQGVPGDDRCVLLLGYKDQMQDMLDNVNPGLSRRFPLASAFSFEDFTEPEMGQILTMKLEEQAYQITDEARRVAMEMLERSRNRPNFGNAGEIDILLNDAKVRHQKRFSKGKAQKEGTLEAFDIDEDFDRASRSETNVAKLFEGTIGSERIVATLIGYQETIRDLKKLDMDPKAEIPFNFLFRGPPGTGKTTTARKMAKVFYDAGFLLSTDLIDCSASDMIGQFVGQTAPKVTKLLDRAMGRVLLIDEAYRLAEGHFAKEALDELVDAVTKEKYHKKLIIILAGYEDDINRLLTVNPGLSSRFPEGIYFNNLPAEKCLELLTTLLKKRKKEIEGRRKGVVTLQYLDSPSADFQGDVVSLFEQLSEQSGWANARDVETIAKAIFRKSLKNHKTKDDVTVIHITEGSVREELTSMLGELQSRGRQAAQNPSLEKTIQLLQQQTQDAPQPPKLATLTVTDIAKDPGNEMTNSDLPAAPPVLDKDRGLCGGIRDAGVSDAVWQQLQKDAAAEAQREEEYQKKLELRETADRAMRERIIQELVEEEEKRKKEAEAKKKLKMRGLCPMGYEWIQQAGGYRCAGGSHFVSDWTVSNL</sequence>
<evidence type="ECO:0000256" key="5">
    <source>
        <dbReference type="SAM" id="Coils"/>
    </source>
</evidence>
<dbReference type="InterPro" id="IPR027417">
    <property type="entry name" value="P-loop_NTPase"/>
</dbReference>
<feature type="domain" description="AAA+ ATPase" evidence="7">
    <location>
        <begin position="1576"/>
        <end position="1701"/>
    </location>
</feature>
<feature type="coiled-coil region" evidence="5">
    <location>
        <begin position="2184"/>
        <end position="2231"/>
    </location>
</feature>
<dbReference type="InterPro" id="IPR000641">
    <property type="entry name" value="CbxX/CfxQ"/>
</dbReference>
<evidence type="ECO:0000256" key="6">
    <source>
        <dbReference type="SAM" id="MobiDB-lite"/>
    </source>
</evidence>
<feature type="compositionally biased region" description="Basic and acidic residues" evidence="6">
    <location>
        <begin position="1165"/>
        <end position="1175"/>
    </location>
</feature>
<dbReference type="Pfam" id="PF13087">
    <property type="entry name" value="AAA_12"/>
    <property type="match status" value="1"/>
</dbReference>
<dbReference type="InterPro" id="IPR041677">
    <property type="entry name" value="DNA2/NAM7_AAA_11"/>
</dbReference>
<dbReference type="InterPro" id="IPR041627">
    <property type="entry name" value="AAA_lid_6"/>
</dbReference>
<gene>
    <name evidence="8" type="ORF">F5X68DRAFT_266116</name>
</gene>
<dbReference type="Pfam" id="PF13086">
    <property type="entry name" value="AAA_11"/>
    <property type="match status" value="1"/>
</dbReference>
<evidence type="ECO:0000313" key="8">
    <source>
        <dbReference type="EMBL" id="KAH6662622.1"/>
    </source>
</evidence>
<dbReference type="PANTHER" id="PTHR43392:SF2">
    <property type="entry name" value="AAA-TYPE ATPASE FAMILY PROTEIN _ ANKYRIN REPEAT FAMILY PROTEIN"/>
    <property type="match status" value="1"/>
</dbReference>
<reference evidence="8" key="1">
    <citation type="journal article" date="2021" name="Nat. Commun.">
        <title>Genetic determinants of endophytism in the Arabidopsis root mycobiome.</title>
        <authorList>
            <person name="Mesny F."/>
            <person name="Miyauchi S."/>
            <person name="Thiergart T."/>
            <person name="Pickel B."/>
            <person name="Atanasova L."/>
            <person name="Karlsson M."/>
            <person name="Huettel B."/>
            <person name="Barry K.W."/>
            <person name="Haridas S."/>
            <person name="Chen C."/>
            <person name="Bauer D."/>
            <person name="Andreopoulos W."/>
            <person name="Pangilinan J."/>
            <person name="LaButti K."/>
            <person name="Riley R."/>
            <person name="Lipzen A."/>
            <person name="Clum A."/>
            <person name="Drula E."/>
            <person name="Henrissat B."/>
            <person name="Kohler A."/>
            <person name="Grigoriev I.V."/>
            <person name="Martin F.M."/>
            <person name="Hacquard S."/>
        </authorList>
    </citation>
    <scope>NUCLEOTIDE SEQUENCE</scope>
    <source>
        <strain evidence="8">MPI-SDFR-AT-0117</strain>
    </source>
</reference>
<dbReference type="Pfam" id="PF00004">
    <property type="entry name" value="AAA"/>
    <property type="match status" value="3"/>
</dbReference>
<dbReference type="InterPro" id="IPR050773">
    <property type="entry name" value="CbxX/CfxQ_RuBisCO_ESX"/>
</dbReference>
<dbReference type="CDD" id="cd18808">
    <property type="entry name" value="SF1_C_Upf1"/>
    <property type="match status" value="1"/>
</dbReference>
<evidence type="ECO:0000256" key="2">
    <source>
        <dbReference type="ARBA" id="ARBA00022741"/>
    </source>
</evidence>
<dbReference type="CDD" id="cd00009">
    <property type="entry name" value="AAA"/>
    <property type="match status" value="2"/>
</dbReference>
<dbReference type="SUPFAM" id="SSF52540">
    <property type="entry name" value="P-loop containing nucleoside triphosphate hydrolases"/>
    <property type="match status" value="4"/>
</dbReference>
<dbReference type="Gene3D" id="3.40.50.300">
    <property type="entry name" value="P-loop containing nucleotide triphosphate hydrolases"/>
    <property type="match status" value="6"/>
</dbReference>
<feature type="domain" description="AAA+ ATPase" evidence="7">
    <location>
        <begin position="1849"/>
        <end position="1986"/>
    </location>
</feature>
<feature type="compositionally biased region" description="Polar residues" evidence="6">
    <location>
        <begin position="1215"/>
        <end position="1232"/>
    </location>
</feature>
<keyword evidence="9" id="KW-1185">Reference proteome</keyword>
<evidence type="ECO:0000259" key="7">
    <source>
        <dbReference type="SMART" id="SM00382"/>
    </source>
</evidence>
<comment type="similarity">
    <text evidence="1">Belongs to the CbxX/CfxQ family.</text>
</comment>
<dbReference type="FunFam" id="3.40.50.300:FF:001660">
    <property type="entry name" value="NF-X1 finger and helicase protein, putative"/>
    <property type="match status" value="1"/>
</dbReference>
<feature type="region of interest" description="Disordered" evidence="6">
    <location>
        <begin position="1201"/>
        <end position="1260"/>
    </location>
</feature>
<dbReference type="FunFam" id="3.40.50.300:FF:000216">
    <property type="entry name" value="Type VII secretion ATPase EccA"/>
    <property type="match status" value="3"/>
</dbReference>
<dbReference type="CDD" id="cd06008">
    <property type="entry name" value="NF-X1-zinc-finger"/>
    <property type="match status" value="1"/>
</dbReference>
<dbReference type="GO" id="GO:0016887">
    <property type="term" value="F:ATP hydrolysis activity"/>
    <property type="evidence" value="ECO:0007669"/>
    <property type="project" value="InterPro"/>
</dbReference>
<dbReference type="Proteomes" id="UP000770015">
    <property type="component" value="Unassembled WGS sequence"/>
</dbReference>
<keyword evidence="3" id="KW-0347">Helicase</keyword>
<keyword evidence="2" id="KW-0547">Nucleotide-binding</keyword>
<dbReference type="PANTHER" id="PTHR43392">
    <property type="entry name" value="AAA-TYPE ATPASE FAMILY PROTEIN / ANKYRIN REPEAT FAMILY PROTEIN"/>
    <property type="match status" value="1"/>
</dbReference>
<dbReference type="InterPro" id="IPR047187">
    <property type="entry name" value="SF1_C_Upf1"/>
</dbReference>
<dbReference type="PRINTS" id="PR00819">
    <property type="entry name" value="CBXCFQXSUPER"/>
</dbReference>
<evidence type="ECO:0000256" key="3">
    <source>
        <dbReference type="ARBA" id="ARBA00022806"/>
    </source>
</evidence>
<dbReference type="GO" id="GO:0005524">
    <property type="term" value="F:ATP binding"/>
    <property type="evidence" value="ECO:0007669"/>
    <property type="project" value="UniProtKB-KW"/>
</dbReference>
<comment type="caution">
    <text evidence="8">The sequence shown here is derived from an EMBL/GenBank/DDBJ whole genome shotgun (WGS) entry which is preliminary data.</text>
</comment>
<evidence type="ECO:0000313" key="9">
    <source>
        <dbReference type="Proteomes" id="UP000770015"/>
    </source>
</evidence>
<protein>
    <submittedName>
        <fullName evidence="8">ATPase</fullName>
    </submittedName>
</protein>
<accession>A0A9P8V1H1</accession>
<dbReference type="OrthoDB" id="2423195at2759"/>
<feature type="region of interest" description="Disordered" evidence="6">
    <location>
        <begin position="1165"/>
        <end position="1185"/>
    </location>
</feature>
<dbReference type="FunFam" id="1.10.8.60:FF:000160">
    <property type="entry name" value="WGS project CABT00000000 data, contig 2.55"/>
    <property type="match status" value="1"/>
</dbReference>
<name>A0A9P8V1H1_9PEZI</name>
<feature type="compositionally biased region" description="Basic and acidic residues" evidence="6">
    <location>
        <begin position="1201"/>
        <end position="1213"/>
    </location>
</feature>
<dbReference type="Pfam" id="PF17866">
    <property type="entry name" value="AAA_lid_6"/>
    <property type="match status" value="2"/>
</dbReference>
<feature type="domain" description="AAA+ ATPase" evidence="7">
    <location>
        <begin position="1297"/>
        <end position="1433"/>
    </location>
</feature>
<dbReference type="GO" id="GO:0004386">
    <property type="term" value="F:helicase activity"/>
    <property type="evidence" value="ECO:0007669"/>
    <property type="project" value="InterPro"/>
</dbReference>
<feature type="compositionally biased region" description="Basic and acidic residues" evidence="6">
    <location>
        <begin position="1246"/>
        <end position="1257"/>
    </location>
</feature>
<feature type="domain" description="AAA+ ATPase" evidence="7">
    <location>
        <begin position="478"/>
        <end position="886"/>
    </location>
</feature>
<keyword evidence="3" id="KW-0378">Hydrolase</keyword>
<keyword evidence="5" id="KW-0175">Coiled coil</keyword>
<dbReference type="SMART" id="SM00382">
    <property type="entry name" value="AAA"/>
    <property type="match status" value="4"/>
</dbReference>
<dbReference type="Gene3D" id="1.10.8.60">
    <property type="match status" value="2"/>
</dbReference>